<dbReference type="InterPro" id="IPR005370">
    <property type="entry name" value="UPF0180"/>
</dbReference>
<dbReference type="AlphaFoldDB" id="A0A0L6VYM1"/>
<organism evidence="1 2">
    <name type="scientific">Thermincola ferriacetica</name>
    <dbReference type="NCBI Taxonomy" id="281456"/>
    <lineage>
        <taxon>Bacteria</taxon>
        <taxon>Bacillati</taxon>
        <taxon>Bacillota</taxon>
        <taxon>Clostridia</taxon>
        <taxon>Eubacteriales</taxon>
        <taxon>Thermincolaceae</taxon>
        <taxon>Thermincola</taxon>
    </lineage>
</organism>
<evidence type="ECO:0008006" key="3">
    <source>
        <dbReference type="Google" id="ProtNLM"/>
    </source>
</evidence>
<dbReference type="RefSeq" id="WP_013121425.1">
    <property type="nucleotide sequence ID" value="NZ_LGTE01000039.1"/>
</dbReference>
<dbReference type="EMBL" id="LGTE01000039">
    <property type="protein sequence ID" value="KNZ68268.1"/>
    <property type="molecule type" value="Genomic_DNA"/>
</dbReference>
<accession>A0A0L6VYM1</accession>
<name>A0A0L6VYM1_9FIRM</name>
<dbReference type="Proteomes" id="UP000037175">
    <property type="component" value="Unassembled WGS sequence"/>
</dbReference>
<sequence>MKRVAVEGTLGNISEYLSTQGYEIVSLDPHTQTGAELKNCDAIIVSGQDNNLMGMNTVLTDSPVINARGMSPEQVHDELKRRIGQVRY</sequence>
<evidence type="ECO:0000313" key="2">
    <source>
        <dbReference type="Proteomes" id="UP000037175"/>
    </source>
</evidence>
<proteinExistence type="predicted"/>
<protein>
    <recommendedName>
        <fullName evidence="3">YkuS family protein</fullName>
    </recommendedName>
</protein>
<evidence type="ECO:0000313" key="1">
    <source>
        <dbReference type="EMBL" id="KNZ68268.1"/>
    </source>
</evidence>
<gene>
    <name evidence="1" type="ORF">Tfer_3194</name>
</gene>
<dbReference type="Pfam" id="PF03698">
    <property type="entry name" value="UPF0180"/>
    <property type="match status" value="1"/>
</dbReference>
<comment type="caution">
    <text evidence="1">The sequence shown here is derived from an EMBL/GenBank/DDBJ whole genome shotgun (WGS) entry which is preliminary data.</text>
</comment>
<keyword evidence="2" id="KW-1185">Reference proteome</keyword>
<reference evidence="2" key="1">
    <citation type="submission" date="2015-07" db="EMBL/GenBank/DDBJ databases">
        <title>Complete Genome of Thermincola ferriacetica strain Z-0001T.</title>
        <authorList>
            <person name="Lusk B."/>
            <person name="Badalamenti J.P."/>
            <person name="Parameswaran P."/>
            <person name="Bond D.R."/>
            <person name="Torres C.I."/>
        </authorList>
    </citation>
    <scope>NUCLEOTIDE SEQUENCE [LARGE SCALE GENOMIC DNA]</scope>
    <source>
        <strain evidence="2">Z-0001</strain>
    </source>
</reference>